<sequence>MTSKNLYLSGALGSAGALGGGMYLAYPSSSDPEPVTTTIAPEIKVVTTIRERLQKDRYVLLTKDGNDSSHWGTILSKYQEAKNKPNNRLMFGTENVGIDTLQKDCESSVDSDDDELYLKVNLWCTVPKAVSERLEELGVVVLKTTGNDDSSGDKGRWVELAKKYKDSGNNAIDGLTLSESDDNDWTKLRDKCNEYFTKDRWDEKYDYYLSKVSDWCSYKFPTPVSRA</sequence>
<proteinExistence type="predicted"/>
<evidence type="ECO:0000313" key="2">
    <source>
        <dbReference type="Proteomes" id="UP000007952"/>
    </source>
</evidence>
<dbReference type="BioCyc" id="MHAE859194:G1GR7-556-MONOMER"/>
<accession>F6FHY9</accession>
<organism evidence="1 2">
    <name type="scientific">Mycoplasma haemofelis (strain Ohio2)</name>
    <dbReference type="NCBI Taxonomy" id="859194"/>
    <lineage>
        <taxon>Bacteria</taxon>
        <taxon>Bacillati</taxon>
        <taxon>Mycoplasmatota</taxon>
        <taxon>Mollicutes</taxon>
        <taxon>Mycoplasmataceae</taxon>
        <taxon>Mycoplasma</taxon>
    </lineage>
</organism>
<dbReference type="HOGENOM" id="CLU_098620_3_0_14"/>
<evidence type="ECO:0000313" key="1">
    <source>
        <dbReference type="EMBL" id="AEG72837.1"/>
    </source>
</evidence>
<dbReference type="KEGG" id="mhf:MHF_0565"/>
<reference key="2">
    <citation type="submission" date="2011-05" db="EMBL/GenBank/DDBJ databases">
        <title>The Genome of Mycoplasma haemofelis Strain Ohio2, a pathogenic hemoplasma of the cat.</title>
        <authorList>
            <person name="Santos A.P."/>
            <person name="Guimaraes A.M.S."/>
            <person name="SanMiguel P.J."/>
            <person name="Martin S.W."/>
            <person name="Messick J.B."/>
        </authorList>
    </citation>
    <scope>NUCLEOTIDE SEQUENCE</scope>
    <source>
        <strain>Ohio2</strain>
    </source>
</reference>
<reference evidence="1 2" key="1">
    <citation type="journal article" date="2011" name="J. Bacteriol.">
        <title>Complete genome sequences of two hemotropic Mycoplasmas, Mycoplasma haemofelis strain Ohio2 and Mycoplasma suis strain Illinois.</title>
        <authorList>
            <person name="Messick J.B."/>
            <person name="Santos A.P."/>
            <person name="Guimaraes A.M."/>
        </authorList>
    </citation>
    <scope>NUCLEOTIDE SEQUENCE [LARGE SCALE GENOMIC DNA]</scope>
    <source>
        <strain evidence="1 2">Ohio2</strain>
    </source>
</reference>
<protein>
    <submittedName>
        <fullName evidence="1">Uncharacterized protein</fullName>
    </submittedName>
</protein>
<dbReference type="AlphaFoldDB" id="F6FHY9"/>
<name>F6FHY9_MYCHI</name>
<dbReference type="EMBL" id="CP002808">
    <property type="protein sequence ID" value="AEG72837.1"/>
    <property type="molecule type" value="Genomic_DNA"/>
</dbReference>
<gene>
    <name evidence="1" type="ordered locus">MHF_0565</name>
</gene>
<dbReference type="Proteomes" id="UP000007952">
    <property type="component" value="Chromosome"/>
</dbReference>